<dbReference type="Gene3D" id="3.40.50.1820">
    <property type="entry name" value="alpha/beta hydrolase"/>
    <property type="match status" value="3"/>
</dbReference>
<dbReference type="SUPFAM" id="SSF53474">
    <property type="entry name" value="alpha/beta-Hydrolases"/>
    <property type="match status" value="2"/>
</dbReference>
<reference evidence="6 7" key="1">
    <citation type="journal article" date="2016" name="Sci. Rep.">
        <title>The genome sequence of the outbreeding globe artichoke constructed de novo incorporating a phase-aware low-pass sequencing strategy of F1 progeny.</title>
        <authorList>
            <person name="Scaglione D."/>
            <person name="Reyes-Chin-Wo S."/>
            <person name="Acquadro A."/>
            <person name="Froenicke L."/>
            <person name="Portis E."/>
            <person name="Beitel C."/>
            <person name="Tirone M."/>
            <person name="Mauro R."/>
            <person name="Lo Monaco A."/>
            <person name="Mauromicale G."/>
            <person name="Faccioli P."/>
            <person name="Cattivelli L."/>
            <person name="Rieseberg L."/>
            <person name="Michelmore R."/>
            <person name="Lanteri S."/>
        </authorList>
    </citation>
    <scope>NUCLEOTIDE SEQUENCE [LARGE SCALE GENOMIC DNA]</scope>
    <source>
        <strain evidence="6">2C</strain>
    </source>
</reference>
<dbReference type="Pfam" id="PF00450">
    <property type="entry name" value="Peptidase_S10"/>
    <property type="match status" value="4"/>
</dbReference>
<dbReference type="Proteomes" id="UP000243975">
    <property type="component" value="Unassembled WGS sequence"/>
</dbReference>
<comment type="subcellular location">
    <subcellularLocation>
        <location evidence="1">Secreted</location>
    </subcellularLocation>
</comment>
<dbReference type="GO" id="GO:0004185">
    <property type="term" value="F:serine-type carboxypeptidase activity"/>
    <property type="evidence" value="ECO:0007669"/>
    <property type="project" value="UniProtKB-UniRule"/>
</dbReference>
<evidence type="ECO:0000256" key="3">
    <source>
        <dbReference type="ARBA" id="ARBA00022525"/>
    </source>
</evidence>
<dbReference type="PROSITE" id="PS00131">
    <property type="entry name" value="CARBOXYPEPT_SER_SER"/>
    <property type="match status" value="1"/>
</dbReference>
<name>A0A103XSV6_CYNCS</name>
<keyword evidence="4" id="KW-0378">Hydrolase</keyword>
<sequence>METNNMHSYICVSMESMMPLKLIFFLTFFIHLHRYSSASILPKEAHPTKSGYLTVNATTGSAIFYAFYEAQNPNDTSLSQTPLVIWLQGGPGCSSMTGNFYELGPWRVTPSMKQNVKHLELQPNPGSWNRIFGLLFLDNPIGTGFSIASTPEEIPTDQQAVSRHLFIAIRKFIALDPLFKSRPIYITGESYGGKYVPSIAYYILKRNPLLTPSKRVNLHGLAISNGLTDPETQVGTHALQSYYFGLINEKQKTQLEKLQFEAIQLTKAGNWSDATDARTNVLSFLQNITGLATLFDFRRHRLYDTDWVVDYLKDPEVKKALGVDESMVFEECSDVVSAALHSDVMKSVRFKVEYLVKNTKVLLLQGQCDLRDGVFSAESWMKKMKWEGLQKFLDAERDVWYVNGVLAGYVQKSDNLSHVVVLAAGHFVATDQAVNSQAMIEDWILDRGLKIRTTKALEPRRWRRGLKKRDAPWEKATETGRPPWEKATETTMEEATETVNDENEGGDGDEADHVELMHPSSMESKPLHLNLLTFLFHLHTHSSASILPKEAHPTKSGYLPVNTTTGSAVFYAFYEAQNPNHTSLSQTPLVIWLQEGPGCSSMIGNFCQLGPWRVTPSMKQNVEQPQLQPNPGGSYAGKYVPSIGYYILKRNPLLPLSERVNLHALAIANGLTDPENQVGTHALQSYYLGLINEKQKTQLEKLQFEAIQLTKSCKVVSAALHSDVMKSVRFKVEYLVKNTKVLLFQGQCDLRDGVVAAESWMKKMKWEGLQKFLDAEREVWNVNGVLAGYVQKSDNLSHVVVLGAGHMVAADQGVNSQAMIQDWILDRGFC</sequence>
<dbReference type="AlphaFoldDB" id="A0A103XSV6"/>
<dbReference type="PANTHER" id="PTHR11802">
    <property type="entry name" value="SERINE PROTEASE FAMILY S10 SERINE CARBOXYPEPTIDASE"/>
    <property type="match status" value="1"/>
</dbReference>
<dbReference type="InterPro" id="IPR018202">
    <property type="entry name" value="Ser_caboxypep_ser_AS"/>
</dbReference>
<evidence type="ECO:0000256" key="1">
    <source>
        <dbReference type="ARBA" id="ARBA00004613"/>
    </source>
</evidence>
<keyword evidence="4" id="KW-0645">Protease</keyword>
<evidence type="ECO:0000313" key="7">
    <source>
        <dbReference type="Proteomes" id="UP000243975"/>
    </source>
</evidence>
<evidence type="ECO:0000313" key="6">
    <source>
        <dbReference type="EMBL" id="KVH96255.1"/>
    </source>
</evidence>
<dbReference type="InterPro" id="IPR029058">
    <property type="entry name" value="AB_hydrolase_fold"/>
</dbReference>
<dbReference type="PANTHER" id="PTHR11802:SF454">
    <property type="entry name" value="SERINE CARBOXYPEPTIDASE-LIKE 50"/>
    <property type="match status" value="1"/>
</dbReference>
<accession>A0A103XSV6</accession>
<dbReference type="PRINTS" id="PR00724">
    <property type="entry name" value="CRBOXYPTASEC"/>
</dbReference>
<evidence type="ECO:0000256" key="4">
    <source>
        <dbReference type="RuleBase" id="RU361156"/>
    </source>
</evidence>
<comment type="similarity">
    <text evidence="2 4">Belongs to the peptidase S10 family.</text>
</comment>
<evidence type="ECO:0000256" key="5">
    <source>
        <dbReference type="SAM" id="MobiDB-lite"/>
    </source>
</evidence>
<comment type="caution">
    <text evidence="6">The sequence shown here is derived from an EMBL/GenBank/DDBJ whole genome shotgun (WGS) entry which is preliminary data.</text>
</comment>
<keyword evidence="4 6" id="KW-0121">Carboxypeptidase</keyword>
<keyword evidence="7" id="KW-1185">Reference proteome</keyword>
<dbReference type="EMBL" id="LEKV01004343">
    <property type="protein sequence ID" value="KVH96255.1"/>
    <property type="molecule type" value="Genomic_DNA"/>
</dbReference>
<feature type="compositionally biased region" description="Basic and acidic residues" evidence="5">
    <location>
        <begin position="468"/>
        <end position="488"/>
    </location>
</feature>
<dbReference type="EC" id="3.4.16.-" evidence="4"/>
<dbReference type="InterPro" id="IPR001563">
    <property type="entry name" value="Peptidase_S10"/>
</dbReference>
<dbReference type="GO" id="GO:0005576">
    <property type="term" value="C:extracellular region"/>
    <property type="evidence" value="ECO:0007669"/>
    <property type="project" value="UniProtKB-SubCell"/>
</dbReference>
<feature type="region of interest" description="Disordered" evidence="5">
    <location>
        <begin position="468"/>
        <end position="508"/>
    </location>
</feature>
<dbReference type="FunFam" id="3.40.50.1820:FF:000163">
    <property type="entry name" value="Carboxypeptidase"/>
    <property type="match status" value="1"/>
</dbReference>
<keyword evidence="3" id="KW-0964">Secreted</keyword>
<organism evidence="6 7">
    <name type="scientific">Cynara cardunculus var. scolymus</name>
    <name type="common">Globe artichoke</name>
    <name type="synonym">Cynara scolymus</name>
    <dbReference type="NCBI Taxonomy" id="59895"/>
    <lineage>
        <taxon>Eukaryota</taxon>
        <taxon>Viridiplantae</taxon>
        <taxon>Streptophyta</taxon>
        <taxon>Embryophyta</taxon>
        <taxon>Tracheophyta</taxon>
        <taxon>Spermatophyta</taxon>
        <taxon>Magnoliopsida</taxon>
        <taxon>eudicotyledons</taxon>
        <taxon>Gunneridae</taxon>
        <taxon>Pentapetalae</taxon>
        <taxon>asterids</taxon>
        <taxon>campanulids</taxon>
        <taxon>Asterales</taxon>
        <taxon>Asteraceae</taxon>
        <taxon>Carduoideae</taxon>
        <taxon>Cardueae</taxon>
        <taxon>Carduinae</taxon>
        <taxon>Cynara</taxon>
    </lineage>
</organism>
<dbReference type="GO" id="GO:0006508">
    <property type="term" value="P:proteolysis"/>
    <property type="evidence" value="ECO:0007669"/>
    <property type="project" value="UniProtKB-KW"/>
</dbReference>
<proteinExistence type="inferred from homology"/>
<feature type="compositionally biased region" description="Acidic residues" evidence="5">
    <location>
        <begin position="491"/>
        <end position="508"/>
    </location>
</feature>
<gene>
    <name evidence="6" type="ORF">Ccrd_001667</name>
</gene>
<dbReference type="Gramene" id="KVH96255">
    <property type="protein sequence ID" value="KVH96255"/>
    <property type="gene ID" value="Ccrd_001667"/>
</dbReference>
<protein>
    <recommendedName>
        <fullName evidence="4">Carboxypeptidase</fullName>
        <ecNumber evidence="4">3.4.16.-</ecNumber>
    </recommendedName>
</protein>
<evidence type="ECO:0000256" key="2">
    <source>
        <dbReference type="ARBA" id="ARBA00009431"/>
    </source>
</evidence>